<name>A0A369CFD1_9GAMM</name>
<gene>
    <name evidence="1" type="ORF">DFQ59_10158</name>
</gene>
<keyword evidence="2" id="KW-1185">Reference proteome</keyword>
<dbReference type="GO" id="GO:0005840">
    <property type="term" value="C:ribosome"/>
    <property type="evidence" value="ECO:0007669"/>
    <property type="project" value="UniProtKB-KW"/>
</dbReference>
<reference evidence="1 2" key="1">
    <citation type="submission" date="2018-07" db="EMBL/GenBank/DDBJ databases">
        <title>Genomic Encyclopedia of Type Strains, Phase IV (KMG-IV): sequencing the most valuable type-strain genomes for metagenomic binning, comparative biology and taxonomic classification.</title>
        <authorList>
            <person name="Goeker M."/>
        </authorList>
    </citation>
    <scope>NUCLEOTIDE SEQUENCE [LARGE SCALE GENOMIC DNA]</scope>
    <source>
        <strain evidence="1 2">DSM 26407</strain>
    </source>
</reference>
<keyword evidence="1" id="KW-0687">Ribonucleoprotein</keyword>
<proteinExistence type="predicted"/>
<dbReference type="RefSeq" id="WP_114277673.1">
    <property type="nucleotide sequence ID" value="NZ_QPJY01000001.1"/>
</dbReference>
<dbReference type="Pfam" id="PF02482">
    <property type="entry name" value="Ribosomal_S30AE"/>
    <property type="match status" value="1"/>
</dbReference>
<dbReference type="OrthoDB" id="121633at2"/>
<sequence length="107" mass="12183">MHIDIQALGFALTEPLREQVERRVRLALTRHGTRVRGVSVRLEDRNGSRGGPDLCCRVRVRIKGQAEVVIEDREADLHRAISRALDRAGRAVERQLARPRWSAARAR</sequence>
<organism evidence="1 2">
    <name type="scientific">Thioalbus denitrificans</name>
    <dbReference type="NCBI Taxonomy" id="547122"/>
    <lineage>
        <taxon>Bacteria</taxon>
        <taxon>Pseudomonadati</taxon>
        <taxon>Pseudomonadota</taxon>
        <taxon>Gammaproteobacteria</taxon>
        <taxon>Chromatiales</taxon>
        <taxon>Ectothiorhodospiraceae</taxon>
        <taxon>Thioalbus</taxon>
    </lineage>
</organism>
<evidence type="ECO:0000313" key="1">
    <source>
        <dbReference type="EMBL" id="RCX32760.1"/>
    </source>
</evidence>
<dbReference type="InterPro" id="IPR003489">
    <property type="entry name" value="RHF/RaiA"/>
</dbReference>
<dbReference type="InterPro" id="IPR036567">
    <property type="entry name" value="RHF-like"/>
</dbReference>
<dbReference type="Proteomes" id="UP000252707">
    <property type="component" value="Unassembled WGS sequence"/>
</dbReference>
<comment type="caution">
    <text evidence="1">The sequence shown here is derived from an EMBL/GenBank/DDBJ whole genome shotgun (WGS) entry which is preliminary data.</text>
</comment>
<dbReference type="EMBL" id="QPJY01000001">
    <property type="protein sequence ID" value="RCX32760.1"/>
    <property type="molecule type" value="Genomic_DNA"/>
</dbReference>
<accession>A0A369CFD1</accession>
<dbReference type="Gene3D" id="3.30.160.100">
    <property type="entry name" value="Ribosome hibernation promotion factor-like"/>
    <property type="match status" value="1"/>
</dbReference>
<evidence type="ECO:0000313" key="2">
    <source>
        <dbReference type="Proteomes" id="UP000252707"/>
    </source>
</evidence>
<dbReference type="SUPFAM" id="SSF69754">
    <property type="entry name" value="Ribosome binding protein Y (YfiA homologue)"/>
    <property type="match status" value="1"/>
</dbReference>
<keyword evidence="1" id="KW-0689">Ribosomal protein</keyword>
<dbReference type="AlphaFoldDB" id="A0A369CFD1"/>
<protein>
    <submittedName>
        <fullName evidence="1">Sigma 54 modulation/S30EA-like ribosomal protein</fullName>
    </submittedName>
</protein>